<keyword evidence="1" id="KW-0472">Membrane</keyword>
<keyword evidence="3" id="KW-1185">Reference proteome</keyword>
<proteinExistence type="predicted"/>
<dbReference type="AlphaFoldDB" id="A0AAF1K9G1"/>
<evidence type="ECO:0000313" key="2">
    <source>
        <dbReference type="EMBL" id="WFR98728.1"/>
    </source>
</evidence>
<reference evidence="3" key="2">
    <citation type="journal article" date="2023" name="MicrobiologyOpen">
        <title>Genomics of the tumorigenes clade of the family Rhizobiaceae and description of Rhizobium rhododendri sp. nov.</title>
        <authorList>
            <person name="Kuzmanovic N."/>
            <person name="diCenzo G.C."/>
            <person name="Bunk B."/>
            <person name="Sproeer C."/>
            <person name="Fruehling A."/>
            <person name="Neumann-Schaal M."/>
            <person name="Overmann J."/>
            <person name="Smalla K."/>
        </authorList>
    </citation>
    <scope>NUCLEOTIDE SEQUENCE [LARGE SCALE GENOMIC DNA]</scope>
    <source>
        <strain evidence="3">1078</strain>
        <plasmid evidence="3">unnamed1</plasmid>
    </source>
</reference>
<dbReference type="KEGG" id="rtu:PR017_23800"/>
<keyword evidence="2" id="KW-0614">Plasmid</keyword>
<sequence>MLTWLKIGVGALAGASIAFTSGYFVGRSAGKQSVLSSLQSDRITILKDGKEIDEKVLGADDTGLCDLLGGCVVPDSTGH</sequence>
<geneLocation type="plasmid" evidence="2 3">
    <name>unnamed1</name>
</geneLocation>
<dbReference type="RefSeq" id="WP_111221611.1">
    <property type="nucleotide sequence ID" value="NZ_CP117258.1"/>
</dbReference>
<accession>A0AAF1K9G1</accession>
<protein>
    <submittedName>
        <fullName evidence="2">Uncharacterized protein</fullName>
    </submittedName>
</protein>
<keyword evidence="1" id="KW-1133">Transmembrane helix</keyword>
<reference evidence="2 3" key="1">
    <citation type="journal article" date="2018" name="Sci. Rep.">
        <title>Rhizobium tumorigenes sp. nov., a novel plant tumorigenic bacterium isolated from cane gall tumors on thornless blackberry.</title>
        <authorList>
            <person name="Kuzmanovi N."/>
            <person name="Smalla K."/>
            <person name="Gronow S."/>
            <person name="PuBawska J."/>
        </authorList>
    </citation>
    <scope>NUCLEOTIDE SEQUENCE [LARGE SCALE GENOMIC DNA]</scope>
    <source>
        <strain evidence="2 3">1078</strain>
    </source>
</reference>
<dbReference type="EMBL" id="CP117258">
    <property type="protein sequence ID" value="WFR98728.1"/>
    <property type="molecule type" value="Genomic_DNA"/>
</dbReference>
<keyword evidence="1" id="KW-0812">Transmembrane</keyword>
<organism evidence="2 3">
    <name type="scientific">Rhizobium tumorigenes</name>
    <dbReference type="NCBI Taxonomy" id="2041385"/>
    <lineage>
        <taxon>Bacteria</taxon>
        <taxon>Pseudomonadati</taxon>
        <taxon>Pseudomonadota</taxon>
        <taxon>Alphaproteobacteria</taxon>
        <taxon>Hyphomicrobiales</taxon>
        <taxon>Rhizobiaceae</taxon>
        <taxon>Rhizobium/Agrobacterium group</taxon>
        <taxon>Rhizobium</taxon>
    </lineage>
</organism>
<evidence type="ECO:0000313" key="3">
    <source>
        <dbReference type="Proteomes" id="UP000249499"/>
    </source>
</evidence>
<name>A0AAF1K9G1_9HYPH</name>
<feature type="transmembrane region" description="Helical" evidence="1">
    <location>
        <begin position="6"/>
        <end position="26"/>
    </location>
</feature>
<gene>
    <name evidence="2" type="ORF">PR017_23800</name>
</gene>
<dbReference type="Proteomes" id="UP000249499">
    <property type="component" value="Plasmid unnamed1"/>
</dbReference>
<evidence type="ECO:0000256" key="1">
    <source>
        <dbReference type="SAM" id="Phobius"/>
    </source>
</evidence>